<dbReference type="Gene3D" id="3.90.1410.10">
    <property type="entry name" value="set domain protein methyltransferase, domain 1"/>
    <property type="match status" value="1"/>
</dbReference>
<proteinExistence type="predicted"/>
<dbReference type="EMBL" id="HBEU01001706">
    <property type="protein sequence ID" value="CAD8574986.1"/>
    <property type="molecule type" value="Transcribed_RNA"/>
</dbReference>
<protein>
    <submittedName>
        <fullName evidence="2">Uncharacterized protein</fullName>
    </submittedName>
</protein>
<gene>
    <name evidence="2" type="ORF">LDAN0322_LOCUS1131</name>
</gene>
<feature type="compositionally biased region" description="Polar residues" evidence="1">
    <location>
        <begin position="1"/>
        <end position="24"/>
    </location>
</feature>
<dbReference type="SUPFAM" id="SSF82199">
    <property type="entry name" value="SET domain"/>
    <property type="match status" value="1"/>
</dbReference>
<dbReference type="InterPro" id="IPR046341">
    <property type="entry name" value="SET_dom_sf"/>
</dbReference>
<organism evidence="2">
    <name type="scientific">Leptocylindrus aporus</name>
    <dbReference type="NCBI Taxonomy" id="1398097"/>
    <lineage>
        <taxon>Eukaryota</taxon>
        <taxon>Sar</taxon>
        <taxon>Stramenopiles</taxon>
        <taxon>Ochrophyta</taxon>
        <taxon>Bacillariophyta</taxon>
        <taxon>Coscinodiscophyceae</taxon>
        <taxon>Chaetocerotophycidae</taxon>
        <taxon>Leptocylindrales</taxon>
        <taxon>Leptocylindraceae</taxon>
        <taxon>Leptocylindrus</taxon>
    </lineage>
</organism>
<name>A0A7S0KA99_9STRA</name>
<dbReference type="AlphaFoldDB" id="A0A7S0KA99"/>
<reference evidence="2" key="1">
    <citation type="submission" date="2021-01" db="EMBL/GenBank/DDBJ databases">
        <authorList>
            <person name="Corre E."/>
            <person name="Pelletier E."/>
            <person name="Niang G."/>
            <person name="Scheremetjew M."/>
            <person name="Finn R."/>
            <person name="Kale V."/>
            <person name="Holt S."/>
            <person name="Cochrane G."/>
            <person name="Meng A."/>
            <person name="Brown T."/>
            <person name="Cohen L."/>
        </authorList>
    </citation>
    <scope>NUCLEOTIDE SEQUENCE</scope>
    <source>
        <strain evidence="2">B651</strain>
    </source>
</reference>
<accession>A0A7S0KA99</accession>
<feature type="region of interest" description="Disordered" evidence="1">
    <location>
        <begin position="1"/>
        <end position="28"/>
    </location>
</feature>
<evidence type="ECO:0000313" key="2">
    <source>
        <dbReference type="EMBL" id="CAD8574986.1"/>
    </source>
</evidence>
<sequence length="294" mass="31557">MAASGSRSNHNHNKNIQSSSTGQPQDAGETDLCPSMFTVKMERVLLALCSILAAVVGFYSHSHNNGTASASLWNRIMRSGGNGKDDKNKTVTVQDRSAHPLVFAALRESVLAFEGGFVHPDLGILMPAPSGADRGLGMVRSSYAACECSNDNYQGSDEKCDRKDTADSEVLLKIPLGAQMTRSVAIQTLKSLIPIEKQKTAPLNDLDDAALLVLLLAHEKGKGPESRFLPYIVSLPKDPTCGYSPDMRNKAIDIVATLLDDKYGADVNGWPAEISKAADYAERASLSKYQSGGR</sequence>
<evidence type="ECO:0000256" key="1">
    <source>
        <dbReference type="SAM" id="MobiDB-lite"/>
    </source>
</evidence>